<protein>
    <submittedName>
        <fullName evidence="2">Uncharacterized protein</fullName>
    </submittedName>
</protein>
<name>A0A392VY06_9FABA</name>
<evidence type="ECO:0000313" key="3">
    <source>
        <dbReference type="Proteomes" id="UP000265520"/>
    </source>
</evidence>
<reference evidence="2 3" key="1">
    <citation type="journal article" date="2018" name="Front. Plant Sci.">
        <title>Red Clover (Trifolium pratense) and Zigzag Clover (T. medium) - A Picture of Genomic Similarities and Differences.</title>
        <authorList>
            <person name="Dluhosova J."/>
            <person name="Istvanek J."/>
            <person name="Nedelnik J."/>
            <person name="Repkova J."/>
        </authorList>
    </citation>
    <scope>NUCLEOTIDE SEQUENCE [LARGE SCALE GENOMIC DNA]</scope>
    <source>
        <strain evidence="3">cv. 10/8</strain>
        <tissue evidence="2">Leaf</tissue>
    </source>
</reference>
<proteinExistence type="predicted"/>
<dbReference type="EMBL" id="LXQA011324488">
    <property type="protein sequence ID" value="MCI93264.1"/>
    <property type="molecule type" value="Genomic_DNA"/>
</dbReference>
<feature type="region of interest" description="Disordered" evidence="1">
    <location>
        <begin position="1"/>
        <end position="55"/>
    </location>
</feature>
<accession>A0A392VY06</accession>
<evidence type="ECO:0000313" key="2">
    <source>
        <dbReference type="EMBL" id="MCI93264.1"/>
    </source>
</evidence>
<feature type="non-terminal residue" evidence="2">
    <location>
        <position position="1"/>
    </location>
</feature>
<sequence length="65" mass="7425">PTDWRDAPSSPARRAVDRSNSKPPQHPWRNAPSLPARRANGRNLHPNSRGDFRTPSYWLALVLKK</sequence>
<comment type="caution">
    <text evidence="2">The sequence shown here is derived from an EMBL/GenBank/DDBJ whole genome shotgun (WGS) entry which is preliminary data.</text>
</comment>
<keyword evidence="3" id="KW-1185">Reference proteome</keyword>
<dbReference type="AlphaFoldDB" id="A0A392VY06"/>
<dbReference type="Proteomes" id="UP000265520">
    <property type="component" value="Unassembled WGS sequence"/>
</dbReference>
<evidence type="ECO:0000256" key="1">
    <source>
        <dbReference type="SAM" id="MobiDB-lite"/>
    </source>
</evidence>
<organism evidence="2 3">
    <name type="scientific">Trifolium medium</name>
    <dbReference type="NCBI Taxonomy" id="97028"/>
    <lineage>
        <taxon>Eukaryota</taxon>
        <taxon>Viridiplantae</taxon>
        <taxon>Streptophyta</taxon>
        <taxon>Embryophyta</taxon>
        <taxon>Tracheophyta</taxon>
        <taxon>Spermatophyta</taxon>
        <taxon>Magnoliopsida</taxon>
        <taxon>eudicotyledons</taxon>
        <taxon>Gunneridae</taxon>
        <taxon>Pentapetalae</taxon>
        <taxon>rosids</taxon>
        <taxon>fabids</taxon>
        <taxon>Fabales</taxon>
        <taxon>Fabaceae</taxon>
        <taxon>Papilionoideae</taxon>
        <taxon>50 kb inversion clade</taxon>
        <taxon>NPAAA clade</taxon>
        <taxon>Hologalegina</taxon>
        <taxon>IRL clade</taxon>
        <taxon>Trifolieae</taxon>
        <taxon>Trifolium</taxon>
    </lineage>
</organism>